<dbReference type="PANTHER" id="PTHR46644:SF2">
    <property type="entry name" value="DNA REPAIR PROTEIN XRCC2"/>
    <property type="match status" value="1"/>
</dbReference>
<accession>A0A9Q1KFY1</accession>
<name>A0A9Q1KFY1_9CARY</name>
<comment type="caution">
    <text evidence="2">The sequence shown here is derived from an EMBL/GenBank/DDBJ whole genome shotgun (WGS) entry which is preliminary data.</text>
</comment>
<dbReference type="AlphaFoldDB" id="A0A9Q1KFY1"/>
<dbReference type="GO" id="GO:0033063">
    <property type="term" value="C:Rad51B-Rad51C-Rad51D-XRCC2 complex"/>
    <property type="evidence" value="ECO:0007669"/>
    <property type="project" value="InterPro"/>
</dbReference>
<sequence>MEVRQWISTDETAKTFFSRIATERPPLLLPPLHRLPLRPGNVVEIAGPSPSAKTHILLQVAVNCILPKEWKGVFYGGLEQSVMFIDLDCRLDVLRLVQLLKHRFLVANRSNVDVSCSLQDAIDQGCDKELITKCLERFLYVRCYDSLEFIATLKTLSYQLQDKKDLYRQARVMMIDSIGAYYWVDRASTSLPLGSDNRKTLSLQSMTEAIVREIQNFLLAKPMLVLATKATIFSDKSPTSDNKSRTFRKWSSEDASGQRTLERDTENILHREYMPSAWQCITSPFMLNSHYFCLVFQSFVTHRISIQPSNSGLSPGNCNY</sequence>
<dbReference type="Gene3D" id="3.40.50.300">
    <property type="entry name" value="P-loop containing nucleotide triphosphate hydrolases"/>
    <property type="match status" value="1"/>
</dbReference>
<proteinExistence type="predicted"/>
<gene>
    <name evidence="2" type="ORF">Cgig2_005165</name>
</gene>
<evidence type="ECO:0000259" key="1">
    <source>
        <dbReference type="PROSITE" id="PS50162"/>
    </source>
</evidence>
<dbReference type="InterPro" id="IPR020588">
    <property type="entry name" value="RecA_ATP-bd"/>
</dbReference>
<dbReference type="SUPFAM" id="SSF52540">
    <property type="entry name" value="P-loop containing nucleoside triphosphate hydrolases"/>
    <property type="match status" value="1"/>
</dbReference>
<evidence type="ECO:0000313" key="2">
    <source>
        <dbReference type="EMBL" id="KAJ8442225.1"/>
    </source>
</evidence>
<dbReference type="PROSITE" id="PS50162">
    <property type="entry name" value="RECA_2"/>
    <property type="match status" value="1"/>
</dbReference>
<reference evidence="2" key="1">
    <citation type="submission" date="2022-04" db="EMBL/GenBank/DDBJ databases">
        <title>Carnegiea gigantea Genome sequencing and assembly v2.</title>
        <authorList>
            <person name="Copetti D."/>
            <person name="Sanderson M.J."/>
            <person name="Burquez A."/>
            <person name="Wojciechowski M.F."/>
        </authorList>
    </citation>
    <scope>NUCLEOTIDE SEQUENCE</scope>
    <source>
        <strain evidence="2">SGP5-SGP5p</strain>
        <tissue evidence="2">Aerial part</tissue>
    </source>
</reference>
<keyword evidence="3" id="KW-1185">Reference proteome</keyword>
<feature type="domain" description="RecA family profile 1" evidence="1">
    <location>
        <begin position="17"/>
        <end position="232"/>
    </location>
</feature>
<dbReference type="GO" id="GO:0005524">
    <property type="term" value="F:ATP binding"/>
    <property type="evidence" value="ECO:0007669"/>
    <property type="project" value="InterPro"/>
</dbReference>
<dbReference type="CDD" id="cd19490">
    <property type="entry name" value="XRCC2"/>
    <property type="match status" value="1"/>
</dbReference>
<dbReference type="PANTHER" id="PTHR46644">
    <property type="entry name" value="DNA REPAIR PROTEIN XRCC2"/>
    <property type="match status" value="1"/>
</dbReference>
<dbReference type="Proteomes" id="UP001153076">
    <property type="component" value="Unassembled WGS sequence"/>
</dbReference>
<dbReference type="GO" id="GO:0000724">
    <property type="term" value="P:double-strand break repair via homologous recombination"/>
    <property type="evidence" value="ECO:0007669"/>
    <property type="project" value="InterPro"/>
</dbReference>
<dbReference type="EMBL" id="JAKOGI010000144">
    <property type="protein sequence ID" value="KAJ8442225.1"/>
    <property type="molecule type" value="Genomic_DNA"/>
</dbReference>
<dbReference type="GO" id="GO:0140664">
    <property type="term" value="F:ATP-dependent DNA damage sensor activity"/>
    <property type="evidence" value="ECO:0007669"/>
    <property type="project" value="InterPro"/>
</dbReference>
<dbReference type="InterPro" id="IPR030547">
    <property type="entry name" value="XRCC2"/>
</dbReference>
<dbReference type="GO" id="GO:0003677">
    <property type="term" value="F:DNA binding"/>
    <property type="evidence" value="ECO:0007669"/>
    <property type="project" value="InterPro"/>
</dbReference>
<evidence type="ECO:0000313" key="3">
    <source>
        <dbReference type="Proteomes" id="UP001153076"/>
    </source>
</evidence>
<dbReference type="OrthoDB" id="420422at2759"/>
<organism evidence="2 3">
    <name type="scientific">Carnegiea gigantea</name>
    <dbReference type="NCBI Taxonomy" id="171969"/>
    <lineage>
        <taxon>Eukaryota</taxon>
        <taxon>Viridiplantae</taxon>
        <taxon>Streptophyta</taxon>
        <taxon>Embryophyta</taxon>
        <taxon>Tracheophyta</taxon>
        <taxon>Spermatophyta</taxon>
        <taxon>Magnoliopsida</taxon>
        <taxon>eudicotyledons</taxon>
        <taxon>Gunneridae</taxon>
        <taxon>Pentapetalae</taxon>
        <taxon>Caryophyllales</taxon>
        <taxon>Cactineae</taxon>
        <taxon>Cactaceae</taxon>
        <taxon>Cactoideae</taxon>
        <taxon>Echinocereeae</taxon>
        <taxon>Carnegiea</taxon>
    </lineage>
</organism>
<dbReference type="InterPro" id="IPR027417">
    <property type="entry name" value="P-loop_NTPase"/>
</dbReference>
<dbReference type="GO" id="GO:0005657">
    <property type="term" value="C:replication fork"/>
    <property type="evidence" value="ECO:0007669"/>
    <property type="project" value="InterPro"/>
</dbReference>
<protein>
    <recommendedName>
        <fullName evidence="1">RecA family profile 1 domain-containing protein</fullName>
    </recommendedName>
</protein>